<name>A0AAD4JKS1_PERFH</name>
<dbReference type="GO" id="GO:0006355">
    <property type="term" value="P:regulation of DNA-templated transcription"/>
    <property type="evidence" value="ECO:0007669"/>
    <property type="project" value="TreeGrafter"/>
</dbReference>
<sequence length="262" mass="29572">MDAGKGLDRQIQKSAVSRQPAACSKVLEGNSTQASEKIQTKAVNSWSRNYTHFVSLPLVYPGLVEKLIHFKNRITTELGIDETVFNKLGSLHLTVRMLELGSEGLLKKATEVLRSVSPKLWDALDNRPVFITLKGLDLMRGSKEEAFIIYAPVEEIGGEGRLLRACQVITDALVDAGLAEKDAEYELKLHVTLMNAAFKRRERRSDEVVPFDARGIFEWYDCEKWGEFPIREAHLSQRGKFDENGYFHCCALIPFPQHPNLP</sequence>
<dbReference type="GO" id="GO:0006307">
    <property type="term" value="P:DNA alkylation repair"/>
    <property type="evidence" value="ECO:0007669"/>
    <property type="project" value="InterPro"/>
</dbReference>
<dbReference type="InterPro" id="IPR019510">
    <property type="entry name" value="AKAP7-like_phosphoesterase"/>
</dbReference>
<proteinExistence type="predicted"/>
<keyword evidence="3" id="KW-1185">Reference proteome</keyword>
<comment type="caution">
    <text evidence="2">The sequence shown here is derived from an EMBL/GenBank/DDBJ whole genome shotgun (WGS) entry which is preliminary data.</text>
</comment>
<dbReference type="InterPro" id="IPR009210">
    <property type="entry name" value="ASCC1"/>
</dbReference>
<dbReference type="Pfam" id="PF10469">
    <property type="entry name" value="AKAP7_NLS"/>
    <property type="match status" value="1"/>
</dbReference>
<protein>
    <recommendedName>
        <fullName evidence="1">A-kinase anchor protein 7-like phosphoesterase domain-containing protein</fullName>
    </recommendedName>
</protein>
<dbReference type="GO" id="GO:0005634">
    <property type="term" value="C:nucleus"/>
    <property type="evidence" value="ECO:0007669"/>
    <property type="project" value="TreeGrafter"/>
</dbReference>
<accession>A0AAD4JKS1</accession>
<dbReference type="Gene3D" id="3.90.1140.10">
    <property type="entry name" value="Cyclic phosphodiesterase"/>
    <property type="match status" value="1"/>
</dbReference>
<dbReference type="PANTHER" id="PTHR13360:SF1">
    <property type="entry name" value="ACTIVATING SIGNAL COINTEGRATOR 1 COMPLEX SUBUNIT 1"/>
    <property type="match status" value="1"/>
</dbReference>
<gene>
    <name evidence="2" type="ORF">C2S53_014624</name>
</gene>
<organism evidence="2 3">
    <name type="scientific">Perilla frutescens var. hirtella</name>
    <name type="common">Perilla citriodora</name>
    <name type="synonym">Perilla setoyensis</name>
    <dbReference type="NCBI Taxonomy" id="608512"/>
    <lineage>
        <taxon>Eukaryota</taxon>
        <taxon>Viridiplantae</taxon>
        <taxon>Streptophyta</taxon>
        <taxon>Embryophyta</taxon>
        <taxon>Tracheophyta</taxon>
        <taxon>Spermatophyta</taxon>
        <taxon>Magnoliopsida</taxon>
        <taxon>eudicotyledons</taxon>
        <taxon>Gunneridae</taxon>
        <taxon>Pentapetalae</taxon>
        <taxon>asterids</taxon>
        <taxon>lamiids</taxon>
        <taxon>Lamiales</taxon>
        <taxon>Lamiaceae</taxon>
        <taxon>Nepetoideae</taxon>
        <taxon>Elsholtzieae</taxon>
        <taxon>Perilla</taxon>
    </lineage>
</organism>
<evidence type="ECO:0000259" key="1">
    <source>
        <dbReference type="Pfam" id="PF10469"/>
    </source>
</evidence>
<reference evidence="2 3" key="1">
    <citation type="journal article" date="2021" name="Nat. Commun.">
        <title>Incipient diploidization of the medicinal plant Perilla within 10,000 years.</title>
        <authorList>
            <person name="Zhang Y."/>
            <person name="Shen Q."/>
            <person name="Leng L."/>
            <person name="Zhang D."/>
            <person name="Chen S."/>
            <person name="Shi Y."/>
            <person name="Ning Z."/>
            <person name="Chen S."/>
        </authorList>
    </citation>
    <scope>NUCLEOTIDE SEQUENCE [LARGE SCALE GENOMIC DNA]</scope>
    <source>
        <strain evidence="3">cv. PC099</strain>
    </source>
</reference>
<dbReference type="AlphaFoldDB" id="A0AAD4JKS1"/>
<feature type="domain" description="A-kinase anchor protein 7-like phosphoesterase" evidence="1">
    <location>
        <begin position="50"/>
        <end position="255"/>
    </location>
</feature>
<evidence type="ECO:0000313" key="2">
    <source>
        <dbReference type="EMBL" id="KAH6835281.1"/>
    </source>
</evidence>
<dbReference type="SUPFAM" id="SSF55144">
    <property type="entry name" value="LigT-like"/>
    <property type="match status" value="1"/>
</dbReference>
<dbReference type="InterPro" id="IPR009097">
    <property type="entry name" value="Cyclic_Pdiesterase"/>
</dbReference>
<evidence type="ECO:0000313" key="3">
    <source>
        <dbReference type="Proteomes" id="UP001190926"/>
    </source>
</evidence>
<dbReference type="PANTHER" id="PTHR13360">
    <property type="entry name" value="ACTIVATING SIGNAL COINTEGRATOR 1 COMPLEX SUBUNIT 1"/>
    <property type="match status" value="1"/>
</dbReference>
<dbReference type="Proteomes" id="UP001190926">
    <property type="component" value="Unassembled WGS sequence"/>
</dbReference>
<dbReference type="EMBL" id="SDAM02000037">
    <property type="protein sequence ID" value="KAH6835281.1"/>
    <property type="molecule type" value="Genomic_DNA"/>
</dbReference>